<dbReference type="Proteomes" id="UP000027822">
    <property type="component" value="Unassembled WGS sequence"/>
</dbReference>
<dbReference type="PANTHER" id="PTHR43259">
    <property type="entry name" value="SPT10P"/>
    <property type="match status" value="1"/>
</dbReference>
<protein>
    <submittedName>
        <fullName evidence="2">GNAT family acetyltransferase</fullName>
    </submittedName>
</protein>
<accession>A0A073JWP5</accession>
<dbReference type="GO" id="GO:0016747">
    <property type="term" value="F:acyltransferase activity, transferring groups other than amino-acyl groups"/>
    <property type="evidence" value="ECO:0007669"/>
    <property type="project" value="InterPro"/>
</dbReference>
<dbReference type="eggNOG" id="COG0456">
    <property type="taxonomic scope" value="Bacteria"/>
</dbReference>
<keyword evidence="2" id="KW-0808">Transferase</keyword>
<name>A0A073JWP5_9BACI</name>
<dbReference type="EMBL" id="JOTN01000012">
    <property type="protein sequence ID" value="KEK18637.1"/>
    <property type="molecule type" value="Genomic_DNA"/>
</dbReference>
<dbReference type="InterPro" id="IPR052829">
    <property type="entry name" value="N-acetyltransferase_domain"/>
</dbReference>
<dbReference type="InterPro" id="IPR016181">
    <property type="entry name" value="Acyl_CoA_acyltransferase"/>
</dbReference>
<keyword evidence="3" id="KW-1185">Reference proteome</keyword>
<feature type="domain" description="N-acetyltransferase" evidence="1">
    <location>
        <begin position="2"/>
        <end position="152"/>
    </location>
</feature>
<sequence length="152" mass="17516">MVILKEMTALQFESYIEDAIQSYARQKVAAGNWTSEEAMSKSKEEFQRLLPDGEKTENNYLFTIFAEDEEVGMIWISRIFDEVGFIYKIQIAEAFQGKGYGKAAMKEIEIVAKELGMKKIELHVFGHNKVAKHLYESLDYETTNIRMAKTIV</sequence>
<dbReference type="AlphaFoldDB" id="A0A073JWP5"/>
<dbReference type="RefSeq" id="WP_034640179.1">
    <property type="nucleotide sequence ID" value="NZ_CBCSJC010000017.1"/>
</dbReference>
<comment type="caution">
    <text evidence="2">The sequence shown here is derived from an EMBL/GenBank/DDBJ whole genome shotgun (WGS) entry which is preliminary data.</text>
</comment>
<dbReference type="PROSITE" id="PS51186">
    <property type="entry name" value="GNAT"/>
    <property type="match status" value="1"/>
</dbReference>
<gene>
    <name evidence="2" type="ORF">BAMA_03785</name>
</gene>
<dbReference type="SUPFAM" id="SSF55729">
    <property type="entry name" value="Acyl-CoA N-acyltransferases (Nat)"/>
    <property type="match status" value="1"/>
</dbReference>
<dbReference type="CDD" id="cd04301">
    <property type="entry name" value="NAT_SF"/>
    <property type="match status" value="1"/>
</dbReference>
<organism evidence="2 3">
    <name type="scientific">Bacillus manliponensis</name>
    <dbReference type="NCBI Taxonomy" id="574376"/>
    <lineage>
        <taxon>Bacteria</taxon>
        <taxon>Bacillati</taxon>
        <taxon>Bacillota</taxon>
        <taxon>Bacilli</taxon>
        <taxon>Bacillales</taxon>
        <taxon>Bacillaceae</taxon>
        <taxon>Bacillus</taxon>
        <taxon>Bacillus cereus group</taxon>
    </lineage>
</organism>
<evidence type="ECO:0000313" key="2">
    <source>
        <dbReference type="EMBL" id="KEK18637.1"/>
    </source>
</evidence>
<dbReference type="InterPro" id="IPR000182">
    <property type="entry name" value="GNAT_dom"/>
</dbReference>
<proteinExistence type="predicted"/>
<evidence type="ECO:0000313" key="3">
    <source>
        <dbReference type="Proteomes" id="UP000027822"/>
    </source>
</evidence>
<dbReference type="Gene3D" id="3.40.630.30">
    <property type="match status" value="1"/>
</dbReference>
<dbReference type="Pfam" id="PF00583">
    <property type="entry name" value="Acetyltransf_1"/>
    <property type="match status" value="1"/>
</dbReference>
<evidence type="ECO:0000259" key="1">
    <source>
        <dbReference type="PROSITE" id="PS51186"/>
    </source>
</evidence>
<dbReference type="PANTHER" id="PTHR43259:SF1">
    <property type="entry name" value="N-ACETYLTRANSFERASE DOMAIN-CONTAINING PROTEIN"/>
    <property type="match status" value="1"/>
</dbReference>
<dbReference type="OrthoDB" id="65897at2"/>
<reference evidence="2 3" key="1">
    <citation type="submission" date="2014-06" db="EMBL/GenBank/DDBJ databases">
        <title>Draft genome sequence of Bacillus manliponensis JCM 15802 (MCCC 1A00708).</title>
        <authorList>
            <person name="Lai Q."/>
            <person name="Liu Y."/>
            <person name="Shao Z."/>
        </authorList>
    </citation>
    <scope>NUCLEOTIDE SEQUENCE [LARGE SCALE GENOMIC DNA]</scope>
    <source>
        <strain evidence="2 3">JCM 15802</strain>
    </source>
</reference>
<dbReference type="STRING" id="574376.BAMA_03785"/>